<reference evidence="2" key="1">
    <citation type="submission" date="2019-08" db="EMBL/GenBank/DDBJ databases">
        <authorList>
            <person name="Kucharzyk K."/>
            <person name="Murdoch R.W."/>
            <person name="Higgins S."/>
            <person name="Loffler F."/>
        </authorList>
    </citation>
    <scope>NUCLEOTIDE SEQUENCE</scope>
</reference>
<sequence>MDAEFIVTDSFHGMVFSIIFEKPFIVLANRERGLDRFLTLLQLFGLEERIILNKDNDKLTELYGKEIVFSRVAETLNNKRRASMDFLKSNLSENK</sequence>
<comment type="caution">
    <text evidence="2">The sequence shown here is derived from an EMBL/GenBank/DDBJ whole genome shotgun (WGS) entry which is preliminary data.</text>
</comment>
<evidence type="ECO:0000259" key="1">
    <source>
        <dbReference type="Pfam" id="PF04230"/>
    </source>
</evidence>
<proteinExistence type="predicted"/>
<feature type="domain" description="Polysaccharide pyruvyl transferase" evidence="1">
    <location>
        <begin position="3"/>
        <end position="29"/>
    </location>
</feature>
<accession>A0A645FYN6</accession>
<dbReference type="EMBL" id="VSSQ01066136">
    <property type="protein sequence ID" value="MPN18739.1"/>
    <property type="molecule type" value="Genomic_DNA"/>
</dbReference>
<evidence type="ECO:0000313" key="2">
    <source>
        <dbReference type="EMBL" id="MPN18739.1"/>
    </source>
</evidence>
<dbReference type="AlphaFoldDB" id="A0A645FYN6"/>
<gene>
    <name evidence="2" type="ORF">SDC9_166102</name>
</gene>
<organism evidence="2">
    <name type="scientific">bioreactor metagenome</name>
    <dbReference type="NCBI Taxonomy" id="1076179"/>
    <lineage>
        <taxon>unclassified sequences</taxon>
        <taxon>metagenomes</taxon>
        <taxon>ecological metagenomes</taxon>
    </lineage>
</organism>
<protein>
    <recommendedName>
        <fullName evidence="1">Polysaccharide pyruvyl transferase domain-containing protein</fullName>
    </recommendedName>
</protein>
<dbReference type="InterPro" id="IPR007345">
    <property type="entry name" value="Polysacch_pyruvyl_Trfase"/>
</dbReference>
<dbReference type="Pfam" id="PF04230">
    <property type="entry name" value="PS_pyruv_trans"/>
    <property type="match status" value="1"/>
</dbReference>
<name>A0A645FYN6_9ZZZZ</name>